<dbReference type="SUPFAM" id="SSF75304">
    <property type="entry name" value="Amidase signature (AS) enzymes"/>
    <property type="match status" value="1"/>
</dbReference>
<dbReference type="GO" id="GO:0003824">
    <property type="term" value="F:catalytic activity"/>
    <property type="evidence" value="ECO:0007669"/>
    <property type="project" value="InterPro"/>
</dbReference>
<dbReference type="Gene3D" id="3.90.1300.10">
    <property type="entry name" value="Amidase signature (AS) domain"/>
    <property type="match status" value="1"/>
</dbReference>
<dbReference type="InterPro" id="IPR023631">
    <property type="entry name" value="Amidase_dom"/>
</dbReference>
<name>A0A382UM31_9ZZZZ</name>
<dbReference type="Pfam" id="PF01425">
    <property type="entry name" value="Amidase"/>
    <property type="match status" value="1"/>
</dbReference>
<protein>
    <recommendedName>
        <fullName evidence="1">Amidase domain-containing protein</fullName>
    </recommendedName>
</protein>
<organism evidence="2">
    <name type="scientific">marine metagenome</name>
    <dbReference type="NCBI Taxonomy" id="408172"/>
    <lineage>
        <taxon>unclassified sequences</taxon>
        <taxon>metagenomes</taxon>
        <taxon>ecological metagenomes</taxon>
    </lineage>
</organism>
<dbReference type="AlphaFoldDB" id="A0A382UM31"/>
<feature type="domain" description="Amidase" evidence="1">
    <location>
        <begin position="5"/>
        <end position="175"/>
    </location>
</feature>
<evidence type="ECO:0000313" key="2">
    <source>
        <dbReference type="EMBL" id="SVD35324.1"/>
    </source>
</evidence>
<feature type="non-terminal residue" evidence="2">
    <location>
        <position position="239"/>
    </location>
</feature>
<dbReference type="InterPro" id="IPR000120">
    <property type="entry name" value="Amidase"/>
</dbReference>
<dbReference type="PANTHER" id="PTHR11895:SF7">
    <property type="entry name" value="GLUTAMYL-TRNA(GLN) AMIDOTRANSFERASE SUBUNIT A, MITOCHONDRIAL"/>
    <property type="match status" value="1"/>
</dbReference>
<dbReference type="EMBL" id="UINC01145289">
    <property type="protein sequence ID" value="SVD35324.1"/>
    <property type="molecule type" value="Genomic_DNA"/>
</dbReference>
<accession>A0A382UM31</accession>
<dbReference type="PANTHER" id="PTHR11895">
    <property type="entry name" value="TRANSAMIDASE"/>
    <property type="match status" value="1"/>
</dbReference>
<reference evidence="2" key="1">
    <citation type="submission" date="2018-05" db="EMBL/GenBank/DDBJ databases">
        <authorList>
            <person name="Lanie J.A."/>
            <person name="Ng W.-L."/>
            <person name="Kazmierczak K.M."/>
            <person name="Andrzejewski T.M."/>
            <person name="Davidsen T.M."/>
            <person name="Wayne K.J."/>
            <person name="Tettelin H."/>
            <person name="Glass J.I."/>
            <person name="Rusch D."/>
            <person name="Podicherti R."/>
            <person name="Tsui H.-C.T."/>
            <person name="Winkler M.E."/>
        </authorList>
    </citation>
    <scope>NUCLEOTIDE SEQUENCE</scope>
</reference>
<evidence type="ECO:0000259" key="1">
    <source>
        <dbReference type="Pfam" id="PF01425"/>
    </source>
</evidence>
<sequence length="239" mass="26533">MTLSWSMDKVGPICRNAEDCALILSVIHGSDGRDQTVYNAPFGLNLSEDVKSLRVGYIQEIIEKDTSASGDNGRAALDVIKKMGVNIDSVSLPSSYPFRAFDSILRAESGAFFDNLVTSGRVNMMVQQTSRSRANSLRQSRFIPAVEYLQANRLRSRLIKEMFDLFKQYDVILAPGRGSQQSLITNLTGHPAISIPSGFDKEGRPTSITLIGNLFDEASILRLAHIYQQQTDHEDRHPP</sequence>
<gene>
    <name evidence="2" type="ORF">METZ01_LOCUS388178</name>
</gene>
<proteinExistence type="predicted"/>
<dbReference type="InterPro" id="IPR036928">
    <property type="entry name" value="AS_sf"/>
</dbReference>